<keyword evidence="8" id="KW-1185">Reference proteome</keyword>
<dbReference type="GO" id="GO:0070482">
    <property type="term" value="P:response to oxygen levels"/>
    <property type="evidence" value="ECO:0007669"/>
    <property type="project" value="TreeGrafter"/>
</dbReference>
<dbReference type="InterPro" id="IPR029787">
    <property type="entry name" value="Nucleotide_cyclase"/>
</dbReference>
<dbReference type="GeneID" id="110237496"/>
<evidence type="ECO:0000259" key="6">
    <source>
        <dbReference type="PROSITE" id="PS50125"/>
    </source>
</evidence>
<dbReference type="Gene3D" id="3.30.70.1230">
    <property type="entry name" value="Nucleotide cyclase"/>
    <property type="match status" value="1"/>
</dbReference>
<dbReference type="RefSeq" id="XP_020898748.1">
    <property type="nucleotide sequence ID" value="XM_021043089.1"/>
</dbReference>
<dbReference type="GO" id="GO:0000166">
    <property type="term" value="F:nucleotide binding"/>
    <property type="evidence" value="ECO:0007669"/>
    <property type="project" value="UniProtKB-KW"/>
</dbReference>
<dbReference type="InterPro" id="IPR042463">
    <property type="entry name" value="HNOB_dom_associated_sf"/>
</dbReference>
<evidence type="ECO:0000313" key="8">
    <source>
        <dbReference type="Proteomes" id="UP000887567"/>
    </source>
</evidence>
<dbReference type="InterPro" id="IPR011645">
    <property type="entry name" value="HNOB_dom_associated"/>
</dbReference>
<keyword evidence="5" id="KW-0175">Coiled coil</keyword>
<dbReference type="InterPro" id="IPR001054">
    <property type="entry name" value="A/G_cyclase"/>
</dbReference>
<dbReference type="OrthoDB" id="6127067at2759"/>
<feature type="coiled-coil region" evidence="5">
    <location>
        <begin position="51"/>
        <end position="85"/>
    </location>
</feature>
<dbReference type="Pfam" id="PF00211">
    <property type="entry name" value="Guanylate_cyc"/>
    <property type="match status" value="1"/>
</dbReference>
<dbReference type="PROSITE" id="PS50125">
    <property type="entry name" value="GUANYLATE_CYCLASE_2"/>
    <property type="match status" value="1"/>
</dbReference>
<keyword evidence="4" id="KW-0141">cGMP biosynthesis</keyword>
<dbReference type="KEGG" id="epa:110237496"/>
<evidence type="ECO:0000313" key="7">
    <source>
        <dbReference type="EnsemblMetazoa" id="XP_020898748.1"/>
    </source>
</evidence>
<dbReference type="GO" id="GO:0004383">
    <property type="term" value="F:guanylate cyclase activity"/>
    <property type="evidence" value="ECO:0007669"/>
    <property type="project" value="UniProtKB-EC"/>
</dbReference>
<dbReference type="Gene3D" id="3.30.450.260">
    <property type="entry name" value="Haem NO binding associated domain"/>
    <property type="match status" value="1"/>
</dbReference>
<dbReference type="EC" id="4.6.1.2" evidence="1"/>
<dbReference type="SUPFAM" id="SSF55073">
    <property type="entry name" value="Nucleotide cyclase"/>
    <property type="match status" value="1"/>
</dbReference>
<name>A0A913X4F8_EXADI</name>
<dbReference type="SMART" id="SM00044">
    <property type="entry name" value="CYCc"/>
    <property type="match status" value="1"/>
</dbReference>
<dbReference type="PANTHER" id="PTHR45655">
    <property type="entry name" value="GUANYLATE CYCLASE SOLUBLE SUBUNIT BETA-2"/>
    <property type="match status" value="1"/>
</dbReference>
<evidence type="ECO:0000256" key="3">
    <source>
        <dbReference type="ARBA" id="ARBA00023239"/>
    </source>
</evidence>
<evidence type="ECO:0000256" key="4">
    <source>
        <dbReference type="ARBA" id="ARBA00023293"/>
    </source>
</evidence>
<dbReference type="Pfam" id="PF07701">
    <property type="entry name" value="HNOBA"/>
    <property type="match status" value="1"/>
</dbReference>
<proteinExistence type="predicted"/>
<dbReference type="GO" id="GO:0019934">
    <property type="term" value="P:cGMP-mediated signaling"/>
    <property type="evidence" value="ECO:0007669"/>
    <property type="project" value="TreeGrafter"/>
</dbReference>
<dbReference type="EnsemblMetazoa" id="XM_021043089.1">
    <property type="protein sequence ID" value="XP_020898748.1"/>
    <property type="gene ID" value="LOC110237496"/>
</dbReference>
<keyword evidence="3" id="KW-0456">Lyase</keyword>
<evidence type="ECO:0000256" key="5">
    <source>
        <dbReference type="SAM" id="Coils"/>
    </source>
</evidence>
<dbReference type="GO" id="GO:0008074">
    <property type="term" value="C:guanylate cyclase complex, soluble"/>
    <property type="evidence" value="ECO:0007669"/>
    <property type="project" value="TreeGrafter"/>
</dbReference>
<dbReference type="CDD" id="cd07302">
    <property type="entry name" value="CHD"/>
    <property type="match status" value="1"/>
</dbReference>
<sequence length="211" mass="24057">MKFISSWKKVLFVCSPVISGLDEMTELGLYMSDLGIYDRSQEMLLSGITPLPQLEYARDQLIERSKNLEENLRKLAEERNRSEELLYLMMPRPIAERLKNGANAIDTCEYFDSVTVLFSYLDGFIKLCSNVDAMEVVALVDRMLRVFDVLSEQHDVYKFETLGDAVYMAVSGAPVRKKRHAEPMAAMALDMIKSMAQFKKDCGRDSLTITI</sequence>
<protein>
    <recommendedName>
        <fullName evidence="1">guanylate cyclase</fullName>
        <ecNumber evidence="1">4.6.1.2</ecNumber>
    </recommendedName>
</protein>
<dbReference type="Gene3D" id="6.10.250.780">
    <property type="match status" value="1"/>
</dbReference>
<evidence type="ECO:0000256" key="1">
    <source>
        <dbReference type="ARBA" id="ARBA00012202"/>
    </source>
</evidence>
<accession>A0A913X4F8</accession>
<dbReference type="AlphaFoldDB" id="A0A913X4F8"/>
<evidence type="ECO:0000256" key="2">
    <source>
        <dbReference type="ARBA" id="ARBA00022741"/>
    </source>
</evidence>
<dbReference type="PANTHER" id="PTHR45655:SF5">
    <property type="entry name" value="SOLUBLE GUANYLATE CYCLASE 89DA-RELATED"/>
    <property type="match status" value="1"/>
</dbReference>
<keyword evidence="2" id="KW-0547">Nucleotide-binding</keyword>
<organism evidence="7 8">
    <name type="scientific">Exaiptasia diaphana</name>
    <name type="common">Tropical sea anemone</name>
    <name type="synonym">Aiptasia pulchella</name>
    <dbReference type="NCBI Taxonomy" id="2652724"/>
    <lineage>
        <taxon>Eukaryota</taxon>
        <taxon>Metazoa</taxon>
        <taxon>Cnidaria</taxon>
        <taxon>Anthozoa</taxon>
        <taxon>Hexacorallia</taxon>
        <taxon>Actiniaria</taxon>
        <taxon>Aiptasiidae</taxon>
        <taxon>Exaiptasia</taxon>
    </lineage>
</organism>
<dbReference type="Proteomes" id="UP000887567">
    <property type="component" value="Unplaced"/>
</dbReference>
<reference evidence="7" key="1">
    <citation type="submission" date="2022-11" db="UniProtKB">
        <authorList>
            <consortium name="EnsemblMetazoa"/>
        </authorList>
    </citation>
    <scope>IDENTIFICATION</scope>
</reference>
<feature type="domain" description="Guanylate cyclase" evidence="6">
    <location>
        <begin position="115"/>
        <end position="211"/>
    </location>
</feature>
<dbReference type="OMA" id="CEMALAM"/>